<name>A0A2T2XJA5_9FIRM</name>
<feature type="transmembrane region" description="Helical" evidence="7">
    <location>
        <begin position="197"/>
        <end position="219"/>
    </location>
</feature>
<evidence type="ECO:0000256" key="1">
    <source>
        <dbReference type="ARBA" id="ARBA00004651"/>
    </source>
</evidence>
<keyword evidence="4 7" id="KW-0812">Transmembrane</keyword>
<keyword evidence="6 7" id="KW-0472">Membrane</keyword>
<evidence type="ECO:0000313" key="9">
    <source>
        <dbReference type="EMBL" id="PSR34566.1"/>
    </source>
</evidence>
<dbReference type="InterPro" id="IPR025966">
    <property type="entry name" value="OppC_N"/>
</dbReference>
<feature type="transmembrane region" description="Helical" evidence="7">
    <location>
        <begin position="21"/>
        <end position="42"/>
    </location>
</feature>
<dbReference type="PANTHER" id="PTHR43386:SF1">
    <property type="entry name" value="D,D-DIPEPTIDE TRANSPORT SYSTEM PERMEASE PROTEIN DDPC-RELATED"/>
    <property type="match status" value="1"/>
</dbReference>
<comment type="similarity">
    <text evidence="7">Belongs to the binding-protein-dependent transport system permease family.</text>
</comment>
<reference evidence="9 10" key="1">
    <citation type="journal article" date="2014" name="BMC Genomics">
        <title>Comparison of environmental and isolate Sulfobacillus genomes reveals diverse carbon, sulfur, nitrogen, and hydrogen metabolisms.</title>
        <authorList>
            <person name="Justice N.B."/>
            <person name="Norman A."/>
            <person name="Brown C.T."/>
            <person name="Singh A."/>
            <person name="Thomas B.C."/>
            <person name="Banfield J.F."/>
        </authorList>
    </citation>
    <scope>NUCLEOTIDE SEQUENCE [LARGE SCALE GENOMIC DNA]</scope>
    <source>
        <strain evidence="9">AMDSBA4</strain>
    </source>
</reference>
<evidence type="ECO:0000259" key="8">
    <source>
        <dbReference type="PROSITE" id="PS50928"/>
    </source>
</evidence>
<comment type="subcellular location">
    <subcellularLocation>
        <location evidence="1 7">Cell membrane</location>
        <topology evidence="1 7">Multi-pass membrane protein</topology>
    </subcellularLocation>
</comment>
<evidence type="ECO:0000256" key="5">
    <source>
        <dbReference type="ARBA" id="ARBA00022989"/>
    </source>
</evidence>
<evidence type="ECO:0000256" key="2">
    <source>
        <dbReference type="ARBA" id="ARBA00022448"/>
    </source>
</evidence>
<evidence type="ECO:0000256" key="3">
    <source>
        <dbReference type="ARBA" id="ARBA00022475"/>
    </source>
</evidence>
<dbReference type="PROSITE" id="PS50928">
    <property type="entry name" value="ABC_TM1"/>
    <property type="match status" value="1"/>
</dbReference>
<dbReference type="PANTHER" id="PTHR43386">
    <property type="entry name" value="OLIGOPEPTIDE TRANSPORT SYSTEM PERMEASE PROTEIN APPC"/>
    <property type="match status" value="1"/>
</dbReference>
<dbReference type="GO" id="GO:0055085">
    <property type="term" value="P:transmembrane transport"/>
    <property type="evidence" value="ECO:0007669"/>
    <property type="project" value="InterPro"/>
</dbReference>
<keyword evidence="2 7" id="KW-0813">Transport</keyword>
<comment type="caution">
    <text evidence="9">The sequence shown here is derived from an EMBL/GenBank/DDBJ whole genome shotgun (WGS) entry which is preliminary data.</text>
</comment>
<protein>
    <submittedName>
        <fullName evidence="9">Peptide ABC transporter permease</fullName>
    </submittedName>
</protein>
<evidence type="ECO:0000256" key="6">
    <source>
        <dbReference type="ARBA" id="ARBA00023136"/>
    </source>
</evidence>
<dbReference type="GO" id="GO:0005886">
    <property type="term" value="C:plasma membrane"/>
    <property type="evidence" value="ECO:0007669"/>
    <property type="project" value="UniProtKB-SubCell"/>
</dbReference>
<dbReference type="Gene3D" id="1.10.3720.10">
    <property type="entry name" value="MetI-like"/>
    <property type="match status" value="1"/>
</dbReference>
<dbReference type="AlphaFoldDB" id="A0A2T2XJA5"/>
<dbReference type="Pfam" id="PF00528">
    <property type="entry name" value="BPD_transp_1"/>
    <property type="match status" value="1"/>
</dbReference>
<dbReference type="EMBL" id="PXYW01000008">
    <property type="protein sequence ID" value="PSR34566.1"/>
    <property type="molecule type" value="Genomic_DNA"/>
</dbReference>
<dbReference type="InterPro" id="IPR035906">
    <property type="entry name" value="MetI-like_sf"/>
</dbReference>
<sequence>MQDSGVSSFRKFWRRFSRHRLALVGLGILVFLILVSIFAPFLTPYSPTTPNLTQVLLPPSAAHPLGTDALGRDVLARLMYGGRVSFMVGFFSMIIATSIGVVWGATSGYLGGIWDTLMMRFVDLVMSFPAIFLLLVVLNLTGANASVGLMILYLGLFGWTGLSRIVRSQVLSLRSQEYVEAARAQGASNARILFKHVLPGAMAPVWVSAAFGVAGSMLAEASLDFLGFGLQPQIPSWGNMLDSAESYIVTHPLLILAPGLVITIAVVAINFVGDALRDALDPRSTAGMQRIG</sequence>
<dbReference type="CDD" id="cd06261">
    <property type="entry name" value="TM_PBP2"/>
    <property type="match status" value="1"/>
</dbReference>
<feature type="transmembrane region" description="Helical" evidence="7">
    <location>
        <begin position="117"/>
        <end position="140"/>
    </location>
</feature>
<gene>
    <name evidence="9" type="ORF">C7B46_05180</name>
</gene>
<keyword evidence="5 7" id="KW-1133">Transmembrane helix</keyword>
<evidence type="ECO:0000313" key="10">
    <source>
        <dbReference type="Proteomes" id="UP000242972"/>
    </source>
</evidence>
<keyword evidence="3" id="KW-1003">Cell membrane</keyword>
<dbReference type="SUPFAM" id="SSF161098">
    <property type="entry name" value="MetI-like"/>
    <property type="match status" value="1"/>
</dbReference>
<feature type="transmembrane region" description="Helical" evidence="7">
    <location>
        <begin position="253"/>
        <end position="273"/>
    </location>
</feature>
<feature type="domain" description="ABC transmembrane type-1" evidence="8">
    <location>
        <begin position="82"/>
        <end position="273"/>
    </location>
</feature>
<dbReference type="Pfam" id="PF12911">
    <property type="entry name" value="OppC_N"/>
    <property type="match status" value="1"/>
</dbReference>
<proteinExistence type="inferred from homology"/>
<dbReference type="InterPro" id="IPR000515">
    <property type="entry name" value="MetI-like"/>
</dbReference>
<evidence type="ECO:0000256" key="7">
    <source>
        <dbReference type="RuleBase" id="RU363032"/>
    </source>
</evidence>
<accession>A0A2T2XJA5</accession>
<evidence type="ECO:0000256" key="4">
    <source>
        <dbReference type="ARBA" id="ARBA00022692"/>
    </source>
</evidence>
<feature type="transmembrane region" description="Helical" evidence="7">
    <location>
        <begin position="146"/>
        <end position="166"/>
    </location>
</feature>
<dbReference type="Proteomes" id="UP000242972">
    <property type="component" value="Unassembled WGS sequence"/>
</dbReference>
<organism evidence="9 10">
    <name type="scientific">Sulfobacillus benefaciens</name>
    <dbReference type="NCBI Taxonomy" id="453960"/>
    <lineage>
        <taxon>Bacteria</taxon>
        <taxon>Bacillati</taxon>
        <taxon>Bacillota</taxon>
        <taxon>Clostridia</taxon>
        <taxon>Eubacteriales</taxon>
        <taxon>Clostridiales Family XVII. Incertae Sedis</taxon>
        <taxon>Sulfobacillus</taxon>
    </lineage>
</organism>
<feature type="transmembrane region" description="Helical" evidence="7">
    <location>
        <begin position="84"/>
        <end position="105"/>
    </location>
</feature>
<dbReference type="InterPro" id="IPR050366">
    <property type="entry name" value="BP-dependent_transpt_permease"/>
</dbReference>